<evidence type="ECO:0008006" key="4">
    <source>
        <dbReference type="Google" id="ProtNLM"/>
    </source>
</evidence>
<evidence type="ECO:0000313" key="2">
    <source>
        <dbReference type="EMBL" id="KAK4443349.1"/>
    </source>
</evidence>
<dbReference type="GO" id="GO:0031106">
    <property type="term" value="P:septin ring organization"/>
    <property type="evidence" value="ECO:0007669"/>
    <property type="project" value="TreeGrafter"/>
</dbReference>
<reference evidence="2" key="1">
    <citation type="journal article" date="2023" name="Mol. Phylogenet. Evol.">
        <title>Genome-scale phylogeny and comparative genomics of the fungal order Sordariales.</title>
        <authorList>
            <person name="Hensen N."/>
            <person name="Bonometti L."/>
            <person name="Westerberg I."/>
            <person name="Brannstrom I.O."/>
            <person name="Guillou S."/>
            <person name="Cros-Aarteil S."/>
            <person name="Calhoun S."/>
            <person name="Haridas S."/>
            <person name="Kuo A."/>
            <person name="Mondo S."/>
            <person name="Pangilinan J."/>
            <person name="Riley R."/>
            <person name="LaButti K."/>
            <person name="Andreopoulos B."/>
            <person name="Lipzen A."/>
            <person name="Chen C."/>
            <person name="Yan M."/>
            <person name="Daum C."/>
            <person name="Ng V."/>
            <person name="Clum A."/>
            <person name="Steindorff A."/>
            <person name="Ohm R.A."/>
            <person name="Martin F."/>
            <person name="Silar P."/>
            <person name="Natvig D.O."/>
            <person name="Lalanne C."/>
            <person name="Gautier V."/>
            <person name="Ament-Velasquez S.L."/>
            <person name="Kruys A."/>
            <person name="Hutchinson M.I."/>
            <person name="Powell A.J."/>
            <person name="Barry K."/>
            <person name="Miller A.N."/>
            <person name="Grigoriev I.V."/>
            <person name="Debuchy R."/>
            <person name="Gladieux P."/>
            <person name="Hiltunen Thoren M."/>
            <person name="Johannesson H."/>
        </authorList>
    </citation>
    <scope>NUCLEOTIDE SEQUENCE</scope>
    <source>
        <strain evidence="2">PSN243</strain>
    </source>
</reference>
<dbReference type="PANTHER" id="PTHR47339">
    <property type="entry name" value="CELL DIVISION CONTROL PROTEIN 24"/>
    <property type="match status" value="1"/>
</dbReference>
<dbReference type="Gene3D" id="2.30.29.30">
    <property type="entry name" value="Pleckstrin-homology domain (PH domain)/Phosphotyrosine-binding domain (PTB)"/>
    <property type="match status" value="1"/>
</dbReference>
<dbReference type="GO" id="GO:0005634">
    <property type="term" value="C:nucleus"/>
    <property type="evidence" value="ECO:0007669"/>
    <property type="project" value="TreeGrafter"/>
</dbReference>
<feature type="compositionally biased region" description="Low complexity" evidence="1">
    <location>
        <begin position="217"/>
        <end position="233"/>
    </location>
</feature>
<dbReference type="InterPro" id="IPR053026">
    <property type="entry name" value="CDC42_GEF"/>
</dbReference>
<dbReference type="AlphaFoldDB" id="A0AAV9G5E8"/>
<gene>
    <name evidence="2" type="ORF">QBC34DRAFT_211599</name>
</gene>
<protein>
    <recommendedName>
        <fullName evidence="4">Fungal N-terminal domain-containing protein</fullName>
    </recommendedName>
</protein>
<dbReference type="GO" id="GO:0000935">
    <property type="term" value="C:division septum"/>
    <property type="evidence" value="ECO:0007669"/>
    <property type="project" value="TreeGrafter"/>
</dbReference>
<name>A0AAV9G5E8_9PEZI</name>
<reference evidence="2" key="2">
    <citation type="submission" date="2023-05" db="EMBL/GenBank/DDBJ databases">
        <authorList>
            <consortium name="Lawrence Berkeley National Laboratory"/>
            <person name="Steindorff A."/>
            <person name="Hensen N."/>
            <person name="Bonometti L."/>
            <person name="Westerberg I."/>
            <person name="Brannstrom I.O."/>
            <person name="Guillou S."/>
            <person name="Cros-Aarteil S."/>
            <person name="Calhoun S."/>
            <person name="Haridas S."/>
            <person name="Kuo A."/>
            <person name="Mondo S."/>
            <person name="Pangilinan J."/>
            <person name="Riley R."/>
            <person name="Labutti K."/>
            <person name="Andreopoulos B."/>
            <person name="Lipzen A."/>
            <person name="Chen C."/>
            <person name="Yanf M."/>
            <person name="Daum C."/>
            <person name="Ng V."/>
            <person name="Clum A."/>
            <person name="Ohm R."/>
            <person name="Martin F."/>
            <person name="Silar P."/>
            <person name="Natvig D."/>
            <person name="Lalanne C."/>
            <person name="Gautier V."/>
            <person name="Ament-Velasquez S.L."/>
            <person name="Kruys A."/>
            <person name="Hutchinson M.I."/>
            <person name="Powell A.J."/>
            <person name="Barry K."/>
            <person name="Miller A.N."/>
            <person name="Grigoriev I.V."/>
            <person name="Debuchy R."/>
            <person name="Gladieux P."/>
            <person name="Thoren M.H."/>
            <person name="Johannesson H."/>
        </authorList>
    </citation>
    <scope>NUCLEOTIDE SEQUENCE</scope>
    <source>
        <strain evidence="2">PSN243</strain>
    </source>
</reference>
<dbReference type="InterPro" id="IPR011993">
    <property type="entry name" value="PH-like_dom_sf"/>
</dbReference>
<sequence length="841" mass="93736">MDPLSVAASIAGLLSAAASISKVLGPYVTAARDTPQIAHHVNSEVQAASIILSALQSLANNMASVSVQRATLVEVDQVVAVLTSGVFVFSDLEASIGSLPLPDSASISRLALRSRFQWARKETEFTALLNRLQSFKSSISLILDILQSDTSLRAEQRQADLVSSVHQLLQNNRDLSRRLMSLEDSFDAQSTVAKRQSIAGSIARKPDSERQLMPSDGGSSTSRPQSPTSPQGPLASSLAFEDDLNGSGPYRRAQRDTMDFSFRSSIARSNAWSVFSGLSLDDISVLAVIALPVYADEISNSHHYEFGGQRLSMLSVADGPMTSLDDVSLLRRCLKVQFQLSQLPEFETLSILASPLEHPFKTIQRVVQQGTPLLSLCRSFKQFNVGKSRDRLHFYQEQNKAEKHAAYLALEAISKSATSGFESGKVPTVTEVLSGDLASFLGVLGMIENILALENDLILPVDSKINEAIRDSNGQVEDSYDSILLEDFNKREWRLLQQLANLSRAKLVDELNLLQATEWQRIFTPISKILEAELEFLLEAETNFLRPPWQRQWDTTFKIWESQIANYGHVIGSQPRNSKLLRSRADGTDLSRTEAIANALNQISLPSRLTDMKMEFFSALKTHLSPGLHNYEARPLEVLSLVTADLEDFRHRISLLAREEEVLDVVADLQCRAVDWENPDIDKYGKLLLYDFNVAVSLKGSQPYSSAIYLFETAVICCQEAKRPMISWLQRGRLDNPNSSSQTLFNGKVFIAYITDLRLRVGHDDLTLLFMLKGTSDREKFEVRFLTYGQRELWNKEITKATEREKLRAGDFSVIHKPKSPEHGSWGPRRGRTGTFPLPKG</sequence>
<comment type="caution">
    <text evidence="2">The sequence shown here is derived from an EMBL/GenBank/DDBJ whole genome shotgun (WGS) entry which is preliminary data.</text>
</comment>
<evidence type="ECO:0000256" key="1">
    <source>
        <dbReference type="SAM" id="MobiDB-lite"/>
    </source>
</evidence>
<accession>A0AAV9G5E8</accession>
<dbReference type="GO" id="GO:0043332">
    <property type="term" value="C:mating projection tip"/>
    <property type="evidence" value="ECO:0007669"/>
    <property type="project" value="TreeGrafter"/>
</dbReference>
<keyword evidence="3" id="KW-1185">Reference proteome</keyword>
<feature type="region of interest" description="Disordered" evidence="1">
    <location>
        <begin position="197"/>
        <end position="240"/>
    </location>
</feature>
<dbReference type="EMBL" id="MU865994">
    <property type="protein sequence ID" value="KAK4443349.1"/>
    <property type="molecule type" value="Genomic_DNA"/>
</dbReference>
<organism evidence="2 3">
    <name type="scientific">Podospora aff. communis PSN243</name>
    <dbReference type="NCBI Taxonomy" id="3040156"/>
    <lineage>
        <taxon>Eukaryota</taxon>
        <taxon>Fungi</taxon>
        <taxon>Dikarya</taxon>
        <taxon>Ascomycota</taxon>
        <taxon>Pezizomycotina</taxon>
        <taxon>Sordariomycetes</taxon>
        <taxon>Sordariomycetidae</taxon>
        <taxon>Sordariales</taxon>
        <taxon>Podosporaceae</taxon>
        <taxon>Podospora</taxon>
    </lineage>
</organism>
<dbReference type="PANTHER" id="PTHR47339:SF1">
    <property type="entry name" value="CELL DIVISION CONTROL PROTEIN 24"/>
    <property type="match status" value="1"/>
</dbReference>
<feature type="region of interest" description="Disordered" evidence="1">
    <location>
        <begin position="817"/>
        <end position="841"/>
    </location>
</feature>
<evidence type="ECO:0000313" key="3">
    <source>
        <dbReference type="Proteomes" id="UP001321760"/>
    </source>
</evidence>
<dbReference type="GO" id="GO:0005737">
    <property type="term" value="C:cytoplasm"/>
    <property type="evidence" value="ECO:0007669"/>
    <property type="project" value="TreeGrafter"/>
</dbReference>
<dbReference type="Pfam" id="PF15411">
    <property type="entry name" value="PH_10"/>
    <property type="match status" value="1"/>
</dbReference>
<proteinExistence type="predicted"/>
<dbReference type="GO" id="GO:0030010">
    <property type="term" value="P:establishment of cell polarity"/>
    <property type="evidence" value="ECO:0007669"/>
    <property type="project" value="TreeGrafter"/>
</dbReference>
<dbReference type="Proteomes" id="UP001321760">
    <property type="component" value="Unassembled WGS sequence"/>
</dbReference>